<comment type="subcellular location">
    <subcellularLocation>
        <location evidence="1">Membrane</location>
        <topology evidence="1">Multi-pass membrane protein</topology>
    </subcellularLocation>
</comment>
<dbReference type="AlphaFoldDB" id="A0A8H7ZQ29"/>
<dbReference type="InterPro" id="IPR003689">
    <property type="entry name" value="ZIP"/>
</dbReference>
<feature type="region of interest" description="Disordered" evidence="5">
    <location>
        <begin position="316"/>
        <end position="351"/>
    </location>
</feature>
<accession>A0A8H7ZQ29</accession>
<feature type="non-terminal residue" evidence="7">
    <location>
        <position position="1"/>
    </location>
</feature>
<evidence type="ECO:0000256" key="5">
    <source>
        <dbReference type="SAM" id="MobiDB-lite"/>
    </source>
</evidence>
<name>A0A8H7ZQ29_9FUNG</name>
<keyword evidence="2 6" id="KW-0812">Transmembrane</keyword>
<dbReference type="OrthoDB" id="262547at2759"/>
<proteinExistence type="predicted"/>
<evidence type="ECO:0000313" key="7">
    <source>
        <dbReference type="EMBL" id="KAG5457180.1"/>
    </source>
</evidence>
<dbReference type="PANTHER" id="PTHR11040:SF205">
    <property type="entry name" value="ZINC TRANSPORTER ZUPT"/>
    <property type="match status" value="1"/>
</dbReference>
<feature type="transmembrane region" description="Helical" evidence="6">
    <location>
        <begin position="285"/>
        <end position="305"/>
    </location>
</feature>
<evidence type="ECO:0000256" key="4">
    <source>
        <dbReference type="ARBA" id="ARBA00023136"/>
    </source>
</evidence>
<comment type="caution">
    <text evidence="7">The sequence shown here is derived from an EMBL/GenBank/DDBJ whole genome shotgun (WGS) entry which is preliminary data.</text>
</comment>
<feature type="region of interest" description="Disordered" evidence="5">
    <location>
        <begin position="36"/>
        <end position="97"/>
    </location>
</feature>
<dbReference type="GO" id="GO:0005385">
    <property type="term" value="F:zinc ion transmembrane transporter activity"/>
    <property type="evidence" value="ECO:0007669"/>
    <property type="project" value="TreeGrafter"/>
</dbReference>
<dbReference type="Pfam" id="PF02535">
    <property type="entry name" value="Zip"/>
    <property type="match status" value="1"/>
</dbReference>
<feature type="non-terminal residue" evidence="7">
    <location>
        <position position="410"/>
    </location>
</feature>
<organism evidence="7 8">
    <name type="scientific">Olpidium bornovanus</name>
    <dbReference type="NCBI Taxonomy" id="278681"/>
    <lineage>
        <taxon>Eukaryota</taxon>
        <taxon>Fungi</taxon>
        <taxon>Fungi incertae sedis</taxon>
        <taxon>Olpidiomycota</taxon>
        <taxon>Olpidiomycotina</taxon>
        <taxon>Olpidiomycetes</taxon>
        <taxon>Olpidiales</taxon>
        <taxon>Olpidiaceae</taxon>
        <taxon>Olpidium</taxon>
    </lineage>
</organism>
<keyword evidence="3 6" id="KW-1133">Transmembrane helix</keyword>
<sequence>GGLQNAGPFFRPLLFHPSPRETPLYEILRVVTRQTRHAVARRGNCGPFRGRVLSTTGPPPPFPPPPPKNPKKKKKKKKKKKNRQRAGPRRSGTHAPAVCSPAFSGAVFFFFLASGLPPDKRAEMPAKPGRAPPSPARGRAARLAAAAAAAAACCVRSAAGHGVGSNDGHGHGGGGGGGGGALAGQLNPPAPAPALTAATAELGFLLVGLAALFSTLGAALPFLDAAIQSERFCGGRFRDFSLARSKPFISATLGFSAGLLVALALSDLMPAGAENLKRSAVFPPAHAQLASSACFAGGLASVAACKRLAALFRRSKPDGGGGGGGTAHTSRHGHKVGEFGEHQGPSNGDESDRLNSLGYQIAISLALHNFPEGLSTFSAALLSPRIGVLYGIALSLHKIPEGLMIANARS</sequence>
<dbReference type="GO" id="GO:0016020">
    <property type="term" value="C:membrane"/>
    <property type="evidence" value="ECO:0007669"/>
    <property type="project" value="UniProtKB-SubCell"/>
</dbReference>
<feature type="transmembrane region" description="Helical" evidence="6">
    <location>
        <begin position="248"/>
        <end position="265"/>
    </location>
</feature>
<evidence type="ECO:0000256" key="6">
    <source>
        <dbReference type="SAM" id="Phobius"/>
    </source>
</evidence>
<reference evidence="7 8" key="1">
    <citation type="journal article" name="Sci. Rep.">
        <title>Genome-scale phylogenetic analyses confirm Olpidium as the closest living zoosporic fungus to the non-flagellated, terrestrial fungi.</title>
        <authorList>
            <person name="Chang Y."/>
            <person name="Rochon D."/>
            <person name="Sekimoto S."/>
            <person name="Wang Y."/>
            <person name="Chovatia M."/>
            <person name="Sandor L."/>
            <person name="Salamov A."/>
            <person name="Grigoriev I.V."/>
            <person name="Stajich J.E."/>
            <person name="Spatafora J.W."/>
        </authorList>
    </citation>
    <scope>NUCLEOTIDE SEQUENCE [LARGE SCALE GENOMIC DNA]</scope>
    <source>
        <strain evidence="7">S191</strain>
    </source>
</reference>
<evidence type="ECO:0000256" key="3">
    <source>
        <dbReference type="ARBA" id="ARBA00022989"/>
    </source>
</evidence>
<keyword evidence="4 6" id="KW-0472">Membrane</keyword>
<feature type="transmembrane region" description="Helical" evidence="6">
    <location>
        <begin position="202"/>
        <end position="227"/>
    </location>
</feature>
<keyword evidence="8" id="KW-1185">Reference proteome</keyword>
<evidence type="ECO:0000313" key="8">
    <source>
        <dbReference type="Proteomes" id="UP000673691"/>
    </source>
</evidence>
<evidence type="ECO:0000256" key="1">
    <source>
        <dbReference type="ARBA" id="ARBA00004141"/>
    </source>
</evidence>
<feature type="compositionally biased region" description="Gly residues" evidence="5">
    <location>
        <begin position="165"/>
        <end position="182"/>
    </location>
</feature>
<evidence type="ECO:0000256" key="2">
    <source>
        <dbReference type="ARBA" id="ARBA00022692"/>
    </source>
</evidence>
<dbReference type="PANTHER" id="PTHR11040">
    <property type="entry name" value="ZINC/IRON TRANSPORTER"/>
    <property type="match status" value="1"/>
</dbReference>
<feature type="compositionally biased region" description="Basic residues" evidence="5">
    <location>
        <begin position="69"/>
        <end position="92"/>
    </location>
</feature>
<feature type="compositionally biased region" description="Pro residues" evidence="5">
    <location>
        <begin position="57"/>
        <end position="68"/>
    </location>
</feature>
<gene>
    <name evidence="7" type="ORF">BJ554DRAFT_2873</name>
</gene>
<dbReference type="EMBL" id="JAEFCI010010493">
    <property type="protein sequence ID" value="KAG5457180.1"/>
    <property type="molecule type" value="Genomic_DNA"/>
</dbReference>
<dbReference type="Proteomes" id="UP000673691">
    <property type="component" value="Unassembled WGS sequence"/>
</dbReference>
<feature type="region of interest" description="Disordered" evidence="5">
    <location>
        <begin position="165"/>
        <end position="185"/>
    </location>
</feature>
<protein>
    <submittedName>
        <fullName evidence="7">Uncharacterized protein</fullName>
    </submittedName>
</protein>